<organism evidence="1 2">
    <name type="scientific">Streptomyces olivochromogenes</name>
    <dbReference type="NCBI Taxonomy" id="1963"/>
    <lineage>
        <taxon>Bacteria</taxon>
        <taxon>Bacillati</taxon>
        <taxon>Actinomycetota</taxon>
        <taxon>Actinomycetes</taxon>
        <taxon>Kitasatosporales</taxon>
        <taxon>Streptomycetaceae</taxon>
        <taxon>Streptomyces</taxon>
    </lineage>
</organism>
<comment type="caution">
    <text evidence="1">The sequence shown here is derived from an EMBL/GenBank/DDBJ whole genome shotgun (WGS) entry which is preliminary data.</text>
</comment>
<dbReference type="AlphaFoldDB" id="A0A250VL84"/>
<gene>
    <name evidence="1" type="ORF">SO3561_06454</name>
</gene>
<dbReference type="Proteomes" id="UP000217446">
    <property type="component" value="Unassembled WGS sequence"/>
</dbReference>
<proteinExistence type="predicted"/>
<dbReference type="EMBL" id="BDQI01000016">
    <property type="protein sequence ID" value="GAX54901.1"/>
    <property type="molecule type" value="Genomic_DNA"/>
</dbReference>
<accession>A0A250VL84</accession>
<protein>
    <submittedName>
        <fullName evidence="1">Uncharacterized protein</fullName>
    </submittedName>
</protein>
<name>A0A250VL84_STROL</name>
<keyword evidence="2" id="KW-1185">Reference proteome</keyword>
<evidence type="ECO:0000313" key="1">
    <source>
        <dbReference type="EMBL" id="GAX54901.1"/>
    </source>
</evidence>
<reference evidence="2" key="1">
    <citation type="submission" date="2017-05" db="EMBL/GenBank/DDBJ databases">
        <title>Streptomyces olivochromogenes NBRC 3561 whole genome shotgun sequence.</title>
        <authorList>
            <person name="Dohra H."/>
            <person name="Kodani S."/>
        </authorList>
    </citation>
    <scope>NUCLEOTIDE SEQUENCE [LARGE SCALE GENOMIC DNA]</scope>
    <source>
        <strain evidence="2">NBRC 3561</strain>
    </source>
</reference>
<sequence length="101" mass="10660">MGARNNGPRTAGNVCASCPSCRVTAAAHARFSITRTGLDAWLKEAYPDIRLTSEDCSGTPVDVCAHIDLRPEAEGGAMAVDIVVRYGEDSPAVVDFSAYDV</sequence>
<evidence type="ECO:0000313" key="2">
    <source>
        <dbReference type="Proteomes" id="UP000217446"/>
    </source>
</evidence>